<protein>
    <submittedName>
        <fullName evidence="1">Uncharacterized protein</fullName>
    </submittedName>
</protein>
<evidence type="ECO:0000313" key="1">
    <source>
        <dbReference type="EMBL" id="CAE0327521.1"/>
    </source>
</evidence>
<dbReference type="EMBL" id="HBIH01020475">
    <property type="protein sequence ID" value="CAE0327521.1"/>
    <property type="molecule type" value="Transcribed_RNA"/>
</dbReference>
<dbReference type="AlphaFoldDB" id="A0A7S3N083"/>
<reference evidence="1" key="1">
    <citation type="submission" date="2021-01" db="EMBL/GenBank/DDBJ databases">
        <authorList>
            <person name="Corre E."/>
            <person name="Pelletier E."/>
            <person name="Niang G."/>
            <person name="Scheremetjew M."/>
            <person name="Finn R."/>
            <person name="Kale V."/>
            <person name="Holt S."/>
            <person name="Cochrane G."/>
            <person name="Meng A."/>
            <person name="Brown T."/>
            <person name="Cohen L."/>
        </authorList>
    </citation>
    <scope>NUCLEOTIDE SEQUENCE</scope>
    <source>
        <strain evidence="1">S3</strain>
    </source>
</reference>
<sequence>MAGHHFVLETLAEVLEAVLCVVAFELVHVLDLYVAIGPDLNFEARHPHERAFLRPVGVGVEQVIHSLVIQLDILACDRYFVGRSAHLPSVGDSGEELANSPGDDSVLVVDFLSRVLGDLGHEELGLHGMANVLVAFHGISFS</sequence>
<dbReference type="PROSITE" id="PS00549">
    <property type="entry name" value="BACTERIOFERRITIN"/>
    <property type="match status" value="1"/>
</dbReference>
<gene>
    <name evidence="1" type="ORF">SINC0208_LOCUS8148</name>
</gene>
<name>A0A7S3N083_9SPIT</name>
<accession>A0A7S3N083</accession>
<organism evidence="1">
    <name type="scientific">Strombidium inclinatum</name>
    <dbReference type="NCBI Taxonomy" id="197538"/>
    <lineage>
        <taxon>Eukaryota</taxon>
        <taxon>Sar</taxon>
        <taxon>Alveolata</taxon>
        <taxon>Ciliophora</taxon>
        <taxon>Intramacronucleata</taxon>
        <taxon>Spirotrichea</taxon>
        <taxon>Oligotrichia</taxon>
        <taxon>Strombidiidae</taxon>
        <taxon>Strombidium</taxon>
    </lineage>
</organism>
<proteinExistence type="predicted"/>